<dbReference type="RefSeq" id="XP_056515408.1">
    <property type="nucleotide sequence ID" value="XM_056652141.1"/>
</dbReference>
<dbReference type="EMBL" id="JAPMSZ010000002">
    <property type="protein sequence ID" value="KAJ5111929.1"/>
    <property type="molecule type" value="Genomic_DNA"/>
</dbReference>
<reference evidence="2" key="2">
    <citation type="journal article" date="2023" name="IMA Fungus">
        <title>Comparative genomic study of the Penicillium genus elucidates a diverse pangenome and 15 lateral gene transfer events.</title>
        <authorList>
            <person name="Petersen C."/>
            <person name="Sorensen T."/>
            <person name="Nielsen M.R."/>
            <person name="Sondergaard T.E."/>
            <person name="Sorensen J.L."/>
            <person name="Fitzpatrick D.A."/>
            <person name="Frisvad J.C."/>
            <person name="Nielsen K.L."/>
        </authorList>
    </citation>
    <scope>NUCLEOTIDE SEQUENCE</scope>
    <source>
        <strain evidence="2">IBT 34128</strain>
    </source>
</reference>
<organism evidence="2 3">
    <name type="scientific">Penicillium alfredii</name>
    <dbReference type="NCBI Taxonomy" id="1506179"/>
    <lineage>
        <taxon>Eukaryota</taxon>
        <taxon>Fungi</taxon>
        <taxon>Dikarya</taxon>
        <taxon>Ascomycota</taxon>
        <taxon>Pezizomycotina</taxon>
        <taxon>Eurotiomycetes</taxon>
        <taxon>Eurotiomycetidae</taxon>
        <taxon>Eurotiales</taxon>
        <taxon>Aspergillaceae</taxon>
        <taxon>Penicillium</taxon>
    </lineage>
</organism>
<sequence>MNLWKEMVKSNKLPLEETQKLKYNAERLVCTAIVQEYHVIIQEGLEYSYLTNGIARVLLCVPHDNPDTLHYFLCDPNRELEGDIEQNLQEPRTSVARVLCLCLMAFRSTVRGQEWRHATRSQLPLWTTSFDHARSQIRKAGLQQAAPHSDSTNSEYVSPELSSEYQQSSPPLESPTAGRRAATRSQANCANCAPLDVRYRMESPDSSDSDVNHAASGRKRGFSQVTSSPSAQRAARQREARNHPSGQLRRHEAQFCTQTCLLGVPNGGVLDDCCPNVNPSIDKIETTLGIPSTQRIWWFY</sequence>
<evidence type="ECO:0000256" key="1">
    <source>
        <dbReference type="SAM" id="MobiDB-lite"/>
    </source>
</evidence>
<name>A0A9W9KM71_9EURO</name>
<dbReference type="GeneID" id="81391309"/>
<feature type="region of interest" description="Disordered" evidence="1">
    <location>
        <begin position="138"/>
        <end position="185"/>
    </location>
</feature>
<protein>
    <submittedName>
        <fullName evidence="2">Uncharacterized protein</fullName>
    </submittedName>
</protein>
<feature type="region of interest" description="Disordered" evidence="1">
    <location>
        <begin position="200"/>
        <end position="249"/>
    </location>
</feature>
<proteinExistence type="predicted"/>
<dbReference type="AlphaFoldDB" id="A0A9W9KM71"/>
<accession>A0A9W9KM71</accession>
<reference evidence="2" key="1">
    <citation type="submission" date="2022-11" db="EMBL/GenBank/DDBJ databases">
        <authorList>
            <person name="Petersen C."/>
        </authorList>
    </citation>
    <scope>NUCLEOTIDE SEQUENCE</scope>
    <source>
        <strain evidence="2">IBT 34128</strain>
    </source>
</reference>
<dbReference type="OrthoDB" id="2156052at2759"/>
<evidence type="ECO:0000313" key="2">
    <source>
        <dbReference type="EMBL" id="KAJ5111929.1"/>
    </source>
</evidence>
<feature type="compositionally biased region" description="Polar residues" evidence="1">
    <location>
        <begin position="149"/>
        <end position="171"/>
    </location>
</feature>
<dbReference type="Proteomes" id="UP001141434">
    <property type="component" value="Unassembled WGS sequence"/>
</dbReference>
<comment type="caution">
    <text evidence="2">The sequence shown here is derived from an EMBL/GenBank/DDBJ whole genome shotgun (WGS) entry which is preliminary data.</text>
</comment>
<keyword evidence="3" id="KW-1185">Reference proteome</keyword>
<gene>
    <name evidence="2" type="ORF">NUU61_001559</name>
</gene>
<evidence type="ECO:0000313" key="3">
    <source>
        <dbReference type="Proteomes" id="UP001141434"/>
    </source>
</evidence>